<accession>A0ABZ1C562</accession>
<sequence length="178" mass="19628">MNPSLESSTDTRFDVRPIPCRIKHGMIFERWHNLAVGEHFTLVNDHDPVPLYYQFAAEFPHAFNWEYEERGPEQFAVRITRLAPTPRPATPVTAPAAAPTGSACGGVTLVDARGLEPPEPMLRILAALEALPPGDTLQAFTDRQPIHLLPELGSRGCTHEGQAEADGSWRTSITKPRA</sequence>
<name>A0ABZ1C562_9BACT</name>
<dbReference type="RefSeq" id="WP_221033220.1">
    <property type="nucleotide sequence ID" value="NZ_CP139781.1"/>
</dbReference>
<dbReference type="EMBL" id="CP139781">
    <property type="protein sequence ID" value="WRQ86537.1"/>
    <property type="molecule type" value="Genomic_DNA"/>
</dbReference>
<feature type="region of interest" description="Disordered" evidence="1">
    <location>
        <begin position="154"/>
        <end position="178"/>
    </location>
</feature>
<dbReference type="InterPro" id="IPR018720">
    <property type="entry name" value="DUF2249"/>
</dbReference>
<evidence type="ECO:0000256" key="1">
    <source>
        <dbReference type="SAM" id="MobiDB-lite"/>
    </source>
</evidence>
<keyword evidence="4" id="KW-1185">Reference proteome</keyword>
<protein>
    <submittedName>
        <fullName evidence="3">DUF2249 domain-containing protein</fullName>
    </submittedName>
</protein>
<evidence type="ECO:0000313" key="3">
    <source>
        <dbReference type="EMBL" id="WRQ86537.1"/>
    </source>
</evidence>
<proteinExistence type="predicted"/>
<gene>
    <name evidence="3" type="ORF">K1X11_017130</name>
</gene>
<reference evidence="3 4" key="2">
    <citation type="submission" date="2023-12" db="EMBL/GenBank/DDBJ databases">
        <title>Description of an unclassified Opitutus bacterium of Verrucomicrobiota.</title>
        <authorList>
            <person name="Zhang D.-F."/>
        </authorList>
    </citation>
    <scope>NUCLEOTIDE SEQUENCE [LARGE SCALE GENOMIC DNA]</scope>
    <source>
        <strain evidence="3 4">WL0086</strain>
    </source>
</reference>
<organism evidence="3 4">
    <name type="scientific">Actomonas aquatica</name>
    <dbReference type="NCBI Taxonomy" id="2866162"/>
    <lineage>
        <taxon>Bacteria</taxon>
        <taxon>Pseudomonadati</taxon>
        <taxon>Verrucomicrobiota</taxon>
        <taxon>Opitutia</taxon>
        <taxon>Opitutales</taxon>
        <taxon>Opitutaceae</taxon>
        <taxon>Actomonas</taxon>
    </lineage>
</organism>
<dbReference type="CDD" id="cd00291">
    <property type="entry name" value="SirA_YedF_YeeD"/>
    <property type="match status" value="1"/>
</dbReference>
<dbReference type="Gene3D" id="3.30.110.40">
    <property type="entry name" value="TusA-like domain"/>
    <property type="match status" value="1"/>
</dbReference>
<reference evidence="3 4" key="1">
    <citation type="submission" date="2021-08" db="EMBL/GenBank/DDBJ databases">
        <authorList>
            <person name="Zhang D."/>
            <person name="Zhang A."/>
            <person name="Wang L."/>
        </authorList>
    </citation>
    <scope>NUCLEOTIDE SEQUENCE [LARGE SCALE GENOMIC DNA]</scope>
    <source>
        <strain evidence="3 4">WL0086</strain>
    </source>
</reference>
<feature type="compositionally biased region" description="Polar residues" evidence="1">
    <location>
        <begin position="169"/>
        <end position="178"/>
    </location>
</feature>
<dbReference type="SUPFAM" id="SSF64307">
    <property type="entry name" value="SirA-like"/>
    <property type="match status" value="1"/>
</dbReference>
<feature type="domain" description="DUF2249" evidence="2">
    <location>
        <begin position="13"/>
        <end position="81"/>
    </location>
</feature>
<dbReference type="Pfam" id="PF10006">
    <property type="entry name" value="DUF2249"/>
    <property type="match status" value="2"/>
</dbReference>
<dbReference type="Proteomes" id="UP000738431">
    <property type="component" value="Chromosome"/>
</dbReference>
<evidence type="ECO:0000313" key="4">
    <source>
        <dbReference type="Proteomes" id="UP000738431"/>
    </source>
</evidence>
<feature type="domain" description="DUF2249" evidence="2">
    <location>
        <begin position="110"/>
        <end position="175"/>
    </location>
</feature>
<dbReference type="InterPro" id="IPR036868">
    <property type="entry name" value="TusA-like_sf"/>
</dbReference>
<evidence type="ECO:0000259" key="2">
    <source>
        <dbReference type="Pfam" id="PF10006"/>
    </source>
</evidence>